<name>A0A553R911_9TELE</name>
<dbReference type="EMBL" id="SRMA01025156">
    <property type="protein sequence ID" value="TRY98669.1"/>
    <property type="molecule type" value="Genomic_DNA"/>
</dbReference>
<organism evidence="1 2">
    <name type="scientific">Danionella cerebrum</name>
    <dbReference type="NCBI Taxonomy" id="2873325"/>
    <lineage>
        <taxon>Eukaryota</taxon>
        <taxon>Metazoa</taxon>
        <taxon>Chordata</taxon>
        <taxon>Craniata</taxon>
        <taxon>Vertebrata</taxon>
        <taxon>Euteleostomi</taxon>
        <taxon>Actinopterygii</taxon>
        <taxon>Neopterygii</taxon>
        <taxon>Teleostei</taxon>
        <taxon>Ostariophysi</taxon>
        <taxon>Cypriniformes</taxon>
        <taxon>Danionidae</taxon>
        <taxon>Danioninae</taxon>
        <taxon>Danionella</taxon>
    </lineage>
</organism>
<keyword evidence="2" id="KW-1185">Reference proteome</keyword>
<gene>
    <name evidence="1" type="ORF">DNTS_005910</name>
</gene>
<comment type="caution">
    <text evidence="1">The sequence shown here is derived from an EMBL/GenBank/DDBJ whole genome shotgun (WGS) entry which is preliminary data.</text>
</comment>
<feature type="non-terminal residue" evidence="1">
    <location>
        <position position="139"/>
    </location>
</feature>
<evidence type="ECO:0000313" key="1">
    <source>
        <dbReference type="EMBL" id="TRY98669.1"/>
    </source>
</evidence>
<sequence>IDQRKLQESVALTQTQILCRNTINMLQRSFLKSSRSRDDIPHVQHTQIAVTSSFQNQTYQRRTHKHAQSTNYRTTAFLSPAAEMPQAPVSSRRVLDDVMDRDFEFHLLCSSEQRNQVRQHQRTENKDEMEIKVTYRLNL</sequence>
<dbReference type="Proteomes" id="UP000316079">
    <property type="component" value="Unassembled WGS sequence"/>
</dbReference>
<protein>
    <submittedName>
        <fullName evidence="1">Uncharacterized protein</fullName>
    </submittedName>
</protein>
<proteinExistence type="predicted"/>
<evidence type="ECO:0000313" key="2">
    <source>
        <dbReference type="Proteomes" id="UP000316079"/>
    </source>
</evidence>
<reference evidence="1 2" key="1">
    <citation type="journal article" date="2019" name="Sci. Data">
        <title>Hybrid genome assembly and annotation of Danionella translucida.</title>
        <authorList>
            <person name="Kadobianskyi M."/>
            <person name="Schulze L."/>
            <person name="Schuelke M."/>
            <person name="Judkewitz B."/>
        </authorList>
    </citation>
    <scope>NUCLEOTIDE SEQUENCE [LARGE SCALE GENOMIC DNA]</scope>
    <source>
        <strain evidence="1 2">Bolton</strain>
    </source>
</reference>
<feature type="non-terminal residue" evidence="1">
    <location>
        <position position="1"/>
    </location>
</feature>
<accession>A0A553R911</accession>
<dbReference type="AlphaFoldDB" id="A0A553R911"/>